<organism evidence="2 3">
    <name type="scientific">Arthroderma benhamiae (strain ATCC MYA-4681 / CBS 112371)</name>
    <name type="common">Trichophyton mentagrophytes</name>
    <dbReference type="NCBI Taxonomy" id="663331"/>
    <lineage>
        <taxon>Eukaryota</taxon>
        <taxon>Fungi</taxon>
        <taxon>Dikarya</taxon>
        <taxon>Ascomycota</taxon>
        <taxon>Pezizomycotina</taxon>
        <taxon>Eurotiomycetes</taxon>
        <taxon>Eurotiomycetidae</taxon>
        <taxon>Onygenales</taxon>
        <taxon>Arthrodermataceae</taxon>
        <taxon>Trichophyton</taxon>
    </lineage>
</organism>
<dbReference type="HOGENOM" id="CLU_018143_1_0_1"/>
<evidence type="ECO:0000313" key="2">
    <source>
        <dbReference type="EMBL" id="EFE37134.1"/>
    </source>
</evidence>
<feature type="region of interest" description="Disordered" evidence="1">
    <location>
        <begin position="325"/>
        <end position="367"/>
    </location>
</feature>
<dbReference type="EMBL" id="ABSU01000001">
    <property type="protein sequence ID" value="EFE37134.1"/>
    <property type="molecule type" value="Genomic_DNA"/>
</dbReference>
<dbReference type="RefSeq" id="XP_003017779.1">
    <property type="nucleotide sequence ID" value="XM_003017733.1"/>
</dbReference>
<evidence type="ECO:0000313" key="3">
    <source>
        <dbReference type="Proteomes" id="UP000008866"/>
    </source>
</evidence>
<evidence type="ECO:0000256" key="1">
    <source>
        <dbReference type="SAM" id="MobiDB-lite"/>
    </source>
</evidence>
<feature type="compositionally biased region" description="Polar residues" evidence="1">
    <location>
        <begin position="433"/>
        <end position="442"/>
    </location>
</feature>
<dbReference type="eggNOG" id="ENOG502SNQW">
    <property type="taxonomic scope" value="Eukaryota"/>
</dbReference>
<feature type="region of interest" description="Disordered" evidence="1">
    <location>
        <begin position="291"/>
        <end position="310"/>
    </location>
</feature>
<feature type="region of interest" description="Disordered" evidence="1">
    <location>
        <begin position="432"/>
        <end position="593"/>
    </location>
</feature>
<accession>D4AK61</accession>
<dbReference type="OMA" id="PPFHQEI"/>
<dbReference type="Proteomes" id="UP000008866">
    <property type="component" value="Unassembled WGS sequence"/>
</dbReference>
<comment type="caution">
    <text evidence="2">The sequence shown here is derived from an EMBL/GenBank/DDBJ whole genome shotgun (WGS) entry which is preliminary data.</text>
</comment>
<gene>
    <name evidence="2" type="ORF">ARB_04662</name>
</gene>
<dbReference type="STRING" id="663331.D4AK61"/>
<feature type="compositionally biased region" description="Basic and acidic residues" evidence="1">
    <location>
        <begin position="291"/>
        <end position="307"/>
    </location>
</feature>
<reference evidence="3" key="1">
    <citation type="journal article" date="2011" name="Genome Biol.">
        <title>Comparative and functional genomics provide insights into the pathogenicity of dermatophytic fungi.</title>
        <authorList>
            <person name="Burmester A."/>
            <person name="Shelest E."/>
            <person name="Gloeckner G."/>
            <person name="Heddergott C."/>
            <person name="Schindler S."/>
            <person name="Staib P."/>
            <person name="Heidel A."/>
            <person name="Felder M."/>
            <person name="Petzold A."/>
            <person name="Szafranski K."/>
            <person name="Feuermann M."/>
            <person name="Pedruzzi I."/>
            <person name="Priebe S."/>
            <person name="Groth M."/>
            <person name="Winkler R."/>
            <person name="Li W."/>
            <person name="Kniemeyer O."/>
            <person name="Schroeckh V."/>
            <person name="Hertweck C."/>
            <person name="Hube B."/>
            <person name="White T.C."/>
            <person name="Platzer M."/>
            <person name="Guthke R."/>
            <person name="Heitman J."/>
            <person name="Woestemeyer J."/>
            <person name="Zipfel P.F."/>
            <person name="Monod M."/>
            <person name="Brakhage A.A."/>
        </authorList>
    </citation>
    <scope>NUCLEOTIDE SEQUENCE [LARGE SCALE GENOMIC DNA]</scope>
    <source>
        <strain evidence="3">ATCC MYA-4681 / CBS 112371</strain>
    </source>
</reference>
<dbReference type="KEGG" id="abe:ARB_04662"/>
<feature type="compositionally biased region" description="Polar residues" evidence="1">
    <location>
        <begin position="503"/>
        <end position="515"/>
    </location>
</feature>
<sequence>MRFENWDVLLFPEGSKVPLQEFKTNCFVTRDHGRSKVSAIDSHTSSLLITTDELVLESPYLQAQAVLNPGPYYNQSGVQGNPGQLPVLTCFLPSLPRDTPFRVSVHSWNRPRPTRVMEGLMQPEDSVMFEVRIFIDGICASYVAPEWPPLVLSALTLILTVDGIGQVCSTSKPSGLMSLYVLTLAELDRNGNQDSLRFPMFHEELLHQAHWDAGDMYGRIRVVISEGFTRPLRNPPFERVRDLIAFSYQHAPLGVLESSGIAWPNPGMWQQLVPGSRHFVKHSLGPLYSVEKDEDAHSHSPTRHDIRQFNNQGVQIGAGFSTLPYRTQANPVPPQFSNNPWLDRDGPWIAPPPQVSDPFVDPSKNPWPPWPIKRRHSTLDDISMPDYIASSSSSSRVISNTAGLNFSRNREPSQMAPMDDEQYNQLIKAMSPSKATGGTSPPMNTPVAGKTTTKAPSAIKGAPDGTVNKSQPSALRELSQPGEDRRVRSGSSLRSRNSLNEVPPQSQTGLLSPSPNIRGRKEGSLSVYEDDKENSSGDASPAHSSRKASLTIEAAVTSAESKRKRSVSSTHSRGAVEAVSPSSSKKISRRKRDEQLQAEFDDFLSAAAKTDALLSEVELE</sequence>
<feature type="compositionally biased region" description="Polar residues" evidence="1">
    <location>
        <begin position="325"/>
        <end position="340"/>
    </location>
</feature>
<dbReference type="AlphaFoldDB" id="D4AK61"/>
<keyword evidence="3" id="KW-1185">Reference proteome</keyword>
<name>D4AK61_ARTBC</name>
<protein>
    <submittedName>
        <fullName evidence="2">Uncharacterized protein</fullName>
    </submittedName>
</protein>
<proteinExistence type="predicted"/>
<feature type="compositionally biased region" description="Low complexity" evidence="1">
    <location>
        <begin position="489"/>
        <end position="500"/>
    </location>
</feature>
<dbReference type="GeneID" id="9522625"/>